<dbReference type="InterPro" id="IPR034718">
    <property type="entry name" value="RlpA"/>
</dbReference>
<dbReference type="HAMAP" id="MF_02071">
    <property type="entry name" value="RlpA"/>
    <property type="match status" value="1"/>
</dbReference>
<dbReference type="CDD" id="cd22268">
    <property type="entry name" value="DPBB_RlpA-like"/>
    <property type="match status" value="1"/>
</dbReference>
<reference evidence="7" key="1">
    <citation type="submission" date="2021-02" db="EMBL/GenBank/DDBJ databases">
        <title>The CRISPR/cas machinery reduction and long-range gene transfer in the hot spring cyanobacterium Synechococcus.</title>
        <authorList>
            <person name="Dvorak P."/>
            <person name="Jahodarova E."/>
            <person name="Hasler P."/>
            <person name="Poulickova A."/>
        </authorList>
    </citation>
    <scope>NUCLEOTIDE SEQUENCE</scope>
    <source>
        <strain evidence="7">Rupite</strain>
    </source>
</reference>
<evidence type="ECO:0000256" key="4">
    <source>
        <dbReference type="RuleBase" id="RU003495"/>
    </source>
</evidence>
<comment type="caution">
    <text evidence="7">The sequence shown here is derived from an EMBL/GenBank/DDBJ whole genome shotgun (WGS) entry which is preliminary data.</text>
</comment>
<dbReference type="PANTHER" id="PTHR34183">
    <property type="entry name" value="ENDOLYTIC PEPTIDOGLYCAN TRANSGLYCOSYLASE RLPA"/>
    <property type="match status" value="1"/>
</dbReference>
<dbReference type="EC" id="4.2.2.-" evidence="3"/>
<keyword evidence="8" id="KW-1185">Reference proteome</keyword>
<feature type="region of interest" description="Disordered" evidence="5">
    <location>
        <begin position="272"/>
        <end position="300"/>
    </location>
</feature>
<dbReference type="Gene3D" id="2.40.40.10">
    <property type="entry name" value="RlpA-like domain"/>
    <property type="match status" value="1"/>
</dbReference>
<evidence type="ECO:0000256" key="1">
    <source>
        <dbReference type="ARBA" id="ARBA00023239"/>
    </source>
</evidence>
<dbReference type="NCBIfam" id="TIGR00413">
    <property type="entry name" value="rlpA"/>
    <property type="match status" value="1"/>
</dbReference>
<dbReference type="InterPro" id="IPR012997">
    <property type="entry name" value="RplA"/>
</dbReference>
<dbReference type="Pfam" id="PF03330">
    <property type="entry name" value="DPBB_1"/>
    <property type="match status" value="1"/>
</dbReference>
<accession>A0ABT0C8W3</accession>
<sequence length="390" mass="41740">MRNWKWLGQGLDPAQKLGLVSCLCVTALGLPIGIVGSLAPRAQASTRTGSPNGRATNLADVSEATVLDGPSTLSPAAVQVPAPQSISGILAEQQGTLSAATLPIPAKPGSLNLDDLLDQVRQAAPTSGEEPALKIGEQQQQTSQPISTLYDYQMDGQQVVTVYVRDLPVVSFVEQPELDNPLERATSLVAQLNQIAQGSLKDTTITLDWADPKPTEQESGVPLYAIHVNEEELLRIDEGVLLVDSQRPVDTAVLAVNRLRRLLLDAPPIQAPALPQSPTLTATARQPKTGAQQEPVPAPTRVVGPVEEGIASWYDLHKTRHEMTAAHPTLPFGTEVRVTNVENGRQAIVRINDRGPFIPGRIIDVSIRAAEVLGMVRSGIAPVRVEVVQR</sequence>
<evidence type="ECO:0000313" key="7">
    <source>
        <dbReference type="EMBL" id="MCJ2542157.1"/>
    </source>
</evidence>
<name>A0ABT0C8W3_THEVL</name>
<evidence type="ECO:0000259" key="6">
    <source>
        <dbReference type="Pfam" id="PF03330"/>
    </source>
</evidence>
<evidence type="ECO:0000313" key="8">
    <source>
        <dbReference type="Proteomes" id="UP000830835"/>
    </source>
</evidence>
<protein>
    <recommendedName>
        <fullName evidence="3">Probable endolytic peptidoglycan transglycosylase RlpA</fullName>
        <ecNumber evidence="3">4.2.2.-</ecNumber>
    </recommendedName>
</protein>
<gene>
    <name evidence="3" type="primary">rlpA</name>
    <name evidence="7" type="ORF">JX360_04430</name>
</gene>
<comment type="function">
    <text evidence="3">Lytic transglycosylase with a strong preference for naked glycan strands that lack stem peptides.</text>
</comment>
<evidence type="ECO:0000256" key="3">
    <source>
        <dbReference type="HAMAP-Rule" id="MF_02071"/>
    </source>
</evidence>
<organism evidence="7 8">
    <name type="scientific">Thermostichus vulcanus str. 'Rupite'</name>
    <dbReference type="NCBI Taxonomy" id="2813851"/>
    <lineage>
        <taxon>Bacteria</taxon>
        <taxon>Bacillati</taxon>
        <taxon>Cyanobacteriota</taxon>
        <taxon>Cyanophyceae</taxon>
        <taxon>Thermostichales</taxon>
        <taxon>Thermostichaceae</taxon>
        <taxon>Thermostichus</taxon>
    </lineage>
</organism>
<dbReference type="InterPro" id="IPR009009">
    <property type="entry name" value="RlpA-like_DPBB"/>
</dbReference>
<dbReference type="SUPFAM" id="SSF50685">
    <property type="entry name" value="Barwin-like endoglucanases"/>
    <property type="match status" value="1"/>
</dbReference>
<dbReference type="RefSeq" id="WP_244349388.1">
    <property type="nucleotide sequence ID" value="NZ_JAFIRA010000007.1"/>
</dbReference>
<feature type="domain" description="RlpA-like protein double-psi beta-barrel" evidence="6">
    <location>
        <begin position="321"/>
        <end position="385"/>
    </location>
</feature>
<dbReference type="Proteomes" id="UP000830835">
    <property type="component" value="Unassembled WGS sequence"/>
</dbReference>
<dbReference type="PANTHER" id="PTHR34183:SF1">
    <property type="entry name" value="ENDOLYTIC PEPTIDOGLYCAN TRANSGLYCOSYLASE RLPA"/>
    <property type="match status" value="1"/>
</dbReference>
<evidence type="ECO:0000256" key="5">
    <source>
        <dbReference type="SAM" id="MobiDB-lite"/>
    </source>
</evidence>
<keyword evidence="2 3" id="KW-0961">Cell wall biogenesis/degradation</keyword>
<feature type="compositionally biased region" description="Polar residues" evidence="5">
    <location>
        <begin position="276"/>
        <end position="292"/>
    </location>
</feature>
<dbReference type="EMBL" id="JAFIRA010000007">
    <property type="protein sequence ID" value="MCJ2542157.1"/>
    <property type="molecule type" value="Genomic_DNA"/>
</dbReference>
<keyword evidence="1 3" id="KW-0456">Lyase</keyword>
<evidence type="ECO:0000256" key="2">
    <source>
        <dbReference type="ARBA" id="ARBA00023316"/>
    </source>
</evidence>
<proteinExistence type="inferred from homology"/>
<dbReference type="InterPro" id="IPR036908">
    <property type="entry name" value="RlpA-like_sf"/>
</dbReference>
<comment type="similarity">
    <text evidence="3 4">Belongs to the RlpA family.</text>
</comment>